<sequence length="811" mass="87379">MLQPVDGMDRLVSLLDDVTGDKPRLPPLVVVATSPDPARSTEFLAALTARLSGSGDSVLVPHAHADKALVDSAAERELLPCAALLDEIVQRLQLRIPHGAGRNWKARRCRLVLDVLDVDGKIGAARQDTRRAMLLTQLYERWATRNPLVAWLRRMNRNEFPVPLIGALLTAVLSGPLKWSHTRRLTSRATRWFSDAVRSRVGEPGDFASQALWLLASGGLDAERRDKLHRQVLVKALLMDLSDLVRPGRLSPRRRRRRWTPVLLLDGAQPRVADLLDEFGAQVKLLDPAPVLVVGALDPQHAEHVAAGARTVPDAADAVNRFVDGDRSVLPEPPYLAVRLPVDGERAAEHNPAVRTWIDSHRHVAPRVPGLSAVAPLAVVVALLAGASGFAAHQYLLGGCSDTKINLSGERVGVIESGCSFVSGKAVDNPRVPALATLERQAAENNKAVDRLKDRQGNPRYYRTVIFFGPLTRADQAESTAPPNAIWQLQGVVNKQEEHNQLADSDDGKVPVKLVLANSGDRFADGKWVAQRIAERERAGRGELAAVIGISQSRPQALEAVGSLSGIPVIGAAMYGSGMTANPNMFLSSPFNAAFAEEIAKWVRAQPGVRGASVVHDPDDTYFSKELQADLRSRDIGSDDKDVVAREVPSGNGIAEPTLKRQDVERLCAEADTVVPVIASRGDQLLKLLSIGADVKACKDRADRPIRIISGPGGIVVAGSGVLADYPWAKVWVTGLAGTAERSEWVAGANSFGMAAQAIADAHHDTTQVPVWDVSQVLACLRDPEFDYDGLKPNVPGVGDGRVHIIEPAVG</sequence>
<dbReference type="AlphaFoldDB" id="A0A543J8R5"/>
<reference evidence="1 2" key="1">
    <citation type="submission" date="2019-06" db="EMBL/GenBank/DDBJ databases">
        <title>Sequencing the genomes of 1000 actinobacteria strains.</title>
        <authorList>
            <person name="Klenk H.-P."/>
        </authorList>
    </citation>
    <scope>NUCLEOTIDE SEQUENCE [LARGE SCALE GENOMIC DNA]</scope>
    <source>
        <strain evidence="1 2">DSM 45456</strain>
    </source>
</reference>
<dbReference type="SUPFAM" id="SSF53822">
    <property type="entry name" value="Periplasmic binding protein-like I"/>
    <property type="match status" value="1"/>
</dbReference>
<gene>
    <name evidence="1" type="ORF">FHX81_1522</name>
</gene>
<dbReference type="CDD" id="cd06268">
    <property type="entry name" value="PBP1_ABC_transporter_LIVBP-like"/>
    <property type="match status" value="1"/>
</dbReference>
<evidence type="ECO:0008006" key="3">
    <source>
        <dbReference type="Google" id="ProtNLM"/>
    </source>
</evidence>
<dbReference type="OrthoDB" id="3890735at2"/>
<proteinExistence type="predicted"/>
<dbReference type="Proteomes" id="UP000316628">
    <property type="component" value="Unassembled WGS sequence"/>
</dbReference>
<name>A0A543J8R5_9PSEU</name>
<accession>A0A543J8R5</accession>
<keyword evidence="2" id="KW-1185">Reference proteome</keyword>
<protein>
    <recommendedName>
        <fullName evidence="3">ABC-type branched-subunit amino acid transport system substrate-binding protein</fullName>
    </recommendedName>
</protein>
<organism evidence="1 2">
    <name type="scientific">Saccharothrix saharensis</name>
    <dbReference type="NCBI Taxonomy" id="571190"/>
    <lineage>
        <taxon>Bacteria</taxon>
        <taxon>Bacillati</taxon>
        <taxon>Actinomycetota</taxon>
        <taxon>Actinomycetes</taxon>
        <taxon>Pseudonocardiales</taxon>
        <taxon>Pseudonocardiaceae</taxon>
        <taxon>Saccharothrix</taxon>
    </lineage>
</organism>
<dbReference type="RefSeq" id="WP_141976375.1">
    <property type="nucleotide sequence ID" value="NZ_VFPP01000001.1"/>
</dbReference>
<dbReference type="InterPro" id="IPR028082">
    <property type="entry name" value="Peripla_BP_I"/>
</dbReference>
<comment type="caution">
    <text evidence="1">The sequence shown here is derived from an EMBL/GenBank/DDBJ whole genome shotgun (WGS) entry which is preliminary data.</text>
</comment>
<evidence type="ECO:0000313" key="1">
    <source>
        <dbReference type="EMBL" id="TQM79223.1"/>
    </source>
</evidence>
<dbReference type="EMBL" id="VFPP01000001">
    <property type="protein sequence ID" value="TQM79223.1"/>
    <property type="molecule type" value="Genomic_DNA"/>
</dbReference>
<evidence type="ECO:0000313" key="2">
    <source>
        <dbReference type="Proteomes" id="UP000316628"/>
    </source>
</evidence>